<evidence type="ECO:0000259" key="4">
    <source>
        <dbReference type="PROSITE" id="PS50075"/>
    </source>
</evidence>
<evidence type="ECO:0000256" key="2">
    <source>
        <dbReference type="ARBA" id="ARBA00022450"/>
    </source>
</evidence>
<dbReference type="SUPFAM" id="SSF56801">
    <property type="entry name" value="Acetyl-CoA synthetase-like"/>
    <property type="match status" value="4"/>
</dbReference>
<dbReference type="NCBIfam" id="NF003417">
    <property type="entry name" value="PRK04813.1"/>
    <property type="match status" value="4"/>
</dbReference>
<accession>A0ABM9GDV2</accession>
<dbReference type="PROSITE" id="PS00455">
    <property type="entry name" value="AMP_BINDING"/>
    <property type="match status" value="3"/>
</dbReference>
<dbReference type="InterPro" id="IPR009081">
    <property type="entry name" value="PP-bd_ACP"/>
</dbReference>
<feature type="domain" description="Carrier" evidence="4">
    <location>
        <begin position="2607"/>
        <end position="2681"/>
    </location>
</feature>
<dbReference type="InterPro" id="IPR045851">
    <property type="entry name" value="AMP-bd_C_sf"/>
</dbReference>
<dbReference type="InterPro" id="IPR020845">
    <property type="entry name" value="AMP-binding_CS"/>
</dbReference>
<dbReference type="InterPro" id="IPR006162">
    <property type="entry name" value="Ppantetheine_attach_site"/>
</dbReference>
<dbReference type="Gene3D" id="2.30.38.10">
    <property type="entry name" value="Luciferase, Domain 3"/>
    <property type="match status" value="3"/>
</dbReference>
<dbReference type="InterPro" id="IPR025110">
    <property type="entry name" value="AMP-bd_C"/>
</dbReference>
<dbReference type="InterPro" id="IPR036736">
    <property type="entry name" value="ACP-like_sf"/>
</dbReference>
<comment type="cofactor">
    <cofactor evidence="1">
        <name>pantetheine 4'-phosphate</name>
        <dbReference type="ChEBI" id="CHEBI:47942"/>
    </cofactor>
</comment>
<dbReference type="CDD" id="cd05930">
    <property type="entry name" value="A_NRPS"/>
    <property type="match status" value="3"/>
</dbReference>
<dbReference type="Pfam" id="PF00668">
    <property type="entry name" value="Condensation"/>
    <property type="match status" value="4"/>
</dbReference>
<dbReference type="PANTHER" id="PTHR45527">
    <property type="entry name" value="NONRIBOSOMAL PEPTIDE SYNTHETASE"/>
    <property type="match status" value="1"/>
</dbReference>
<protein>
    <submittedName>
        <fullName evidence="5">Linear gramicidin synthase subunit D</fullName>
    </submittedName>
</protein>
<gene>
    <name evidence="5" type="primary">lgrD_3</name>
    <name evidence="5" type="ORF">PSECIP111951_00429</name>
</gene>
<dbReference type="SMART" id="SM01294">
    <property type="entry name" value="PKS_PP_betabranch"/>
    <property type="match status" value="1"/>
</dbReference>
<sequence length="4165" mass="463069">MNVWHDFALAAKQYNSNIAIEYGLMSYSYQQLSQSVQSLQTSVCEHLSVMAAAKQPARVAVYLDKSPLWVVCLLMTQRAGHIFIPIDPKWPSKRIQLILRQTQPDVILCEHSTAAVLPNTANALFINENILHTSTFGNSSDSNAHKSGYLYFTSGSTGEPKGILGRTESLAHFIRWQADFVQVKPSDKSSMLTSVGFDPVLREVLLPLCCGATLVIPTNQHILLNPEEALQFLAHSQVSLVHQVPAIVELWLQQPERNIANGFNHVRALMLAGEKLRPELVAHIYKVAPPLLQLYNLYGPTETTLARFCYQVPKLPLSELKKLGATIPVGLPIADSSFSLKQADDAHSVAPKNRGEVVIVTQYSASGYWCAKRLQAIAFSKNNQQHTEYETGDQGELNSQGDLVILGRLDKQVKINGQRVELAEIELAYEQLPVVEKAIVTYHQSAQGAHLICAHLLSSQQLKLDTLHDLLSERLPAYMIPTTVYQHAHIALLPNGKADRLQLLKLSKGELPLANAKVLEQASLNDSTTLWQPEHLAAGPIKAIWLAIFAPVQFCASTSAYALGGSSLQLVSALAQVKKKTGVSIPYFDFASQPTAARLLALYQQYEHVSQEIPNDEQYDPDVLTLAQKGLVFTQQLYAQQPLYNMPYVMTFEGKAEVEQLNSALCQLEAHYKLAQAVDLDTQRWQQGNSPVLAHRLIEQQESVDNILQEWARVPFDLAQGPLVKVLLLQGPTHWKLALCVHHLLADADRFTLLFENLLAFYYQTPLIEAPEQQDNHQLLASETAAQAYWQQQLSDVNTELDLTGMQYNSTPFSGGLRSFELSEQLTAALQQLAQQQQVSLNSLLFSVFGVFLFKYSGQSQIITGLPFKLATSQQGQFNINPLPIVTDFDMQQSFSELLSQVASNIQQAIHHGVYPFADMVSDLNLQGTLGFHPVFQSLFAYHENTLPLLYTRNGLERIDSQIARYSLSADMWLHESQLRGVFEYGAVAFDEFQANQLVSHFCQLLEHIVAQPSAALSQLSVLSDTQCQQLKTMASVAGEMPKIHTIDGMISAQALLTPNLTAVTYQSQTINYQQLEARAQQWAQALYQLGVRPDTRVGLSISRSIELVVGFYAILKLGAVYVPLDPDYPAQRREFIIEDTQMRFLLCEAQVVDQYQAMNIRCLMFNEGGEIYQYGTQTERSVSQERTNQVALDVQHTGQDVAYIIYTSGSTGKPKGVEVPHIGVCNLAYGEVDFLDMKPGSKVLQFASFSFDTSIWEIVMTLCSGGVLVMADKLAILPGPDLANTLIEQRITHVTLPASSLAALPYQDYPDLSVIITAGEACAIDLLRLWGKGRRFVNSYGPTEASVSASNAELHWDDELVHIGHPLPNVQTWILDSAQQLRPLGLPGELYVGGIGVAKGYLNRPELTAEKFVPDLFSAQQGAKMYRTGDLVRLNQRGQLEFLGRIDEQVKVRGYRIEPSEIETVLRQDAQIIDAKVIVKEVQSTPLLVAYVSVGKHDLDEVQLRAYLAEHLPSFMQIDRFVAMADFPRLPNNKINVKALPEPQTTNKQAVDFDGDNEIASQIATVWQDFLAVERIALRDNFFSLGGNSLLAVSMMRVLSKAFALDLGVSELFRYPTVSELAAYITQVQQNTTAQAEVVEHQIVAQTWYPMSAAQQRLYYLQQLDIDSTSYNLAFCDFLTGELQTDKLYKALELTLFEHAGLRCEFTHSSSGLQQRIVDSPLQLQQVDYAAQPDLFYDFCQQYTEKVQQQVWDLEAGVPLTLVLVTDHLLHHAVILGCHHIMLDQEALARFRDDWHKSYLQLCDVNSDVITSCTQIEVDYQIIKHALWQQQNRSSSAWQNSIDFWQNQLRDAQTQLNLPINNKVDNMAGVSIVQQHIDASTQRWLRSLAKALQCSEFNCWFGLFYAFLYRYCGAQQDITLLLPVLGLSTQEDYVGLRLNTLALRQHCDGTKTIHHLINQTRKRFLDATRHGQVPFDDVVDAVGWSAGKTPEVMFVYKETSNEQSLPNVQSQQLAFDSQQAKFPLTLFVEAQGLESTANCKWEYDSTRVSDDQMQQLQTAWHLFLTSLAQIDTQNVALADVPITAQAYQRPGFIDQHPMPASWLAETLGHAAKRHGARLALSQGDIQLSYEQAEQHSNQMANWLREQRTINGLQPRCLILQQHSPMLVISIIAAIKAGWCYIPVDPSYPTQRIAHIIADASPDMILTDKSCESVCQFDELTPCTVVDNRSLPWQHYGMDWQPAPNAEAGYIIYTSGSTGKPKGVQVGLSSLAQYLQFAQTTYLSEQTEGGMILHSSVGFDATVTSLFLPWLTGRPLYIVEPSTPLESLCTLWSERCYSAVKIAPAHLDVLRQHVPKHALGNVETLIIGGDALHYGALESWQHTKVVVFNEYGPTEATVGCGIYRFEPHHCKESGAVPIGTAIAGTELLVLDQDGNQVPQGVVGELFIAGFGLAHGYVNLPDMSAEKFIQHPYDAKRKIYQSGDLVKYNNAGQLVYLGRKDNQVKLAGYRIELSEIEACTLDIEAVTDAIALIKTNVKGNKVLALYYVCAKPISQQQLRQHLSNTMPQYMIPAQLCELSAMPLTHNGKVDRNALCAIEPKVQTYDVEQSNSPVIETLRSIWQVVLKQDDIAVEDNFFALGGDSIISLQIIFKAREQGLKITPRMMLTHQTIAQLATVVVSETQQQYTQHEGEFALTPILKWAVKYNVAQINHLNQSRILTLPNNYDVQALQSALLSVVNHHGMLRFKLQQAQQWHASIGVPFTGVTLGQSIHLTDNEFDDWLGALQSSLDLATQGPWAARLFTLADNQPRLLWVIHHGAVDHVSWQILVEDLNQAYQQHLAGQPAELASATSSYVNWAAWCDTHQIAKPSSLLLNKVSRLPLYSDDFKGALLVGNTKVLTQTLQVDLYTQLNECALAQNTQQVVLVAALAQAIREWAAIDQVLIAGESHGRTVDAVNVSRTVGWFTHFNPLLVQTSGRLLDTLHASRQQVLSAQQLASVDRTIDINSLEKAHVCLNFLGQSSQNTNELAIGLDPALLLAHQVGAKNQRGFALTLDVEATENGLKLYWSHAVHGDSAMRLQELANCFESNLNAMVVLLQHTQSHTFLTACDPQVAITAAQFEQLQDDTNVQHLLPANSMQQAMVFHSLHHDSAHFYHEQLCFDLPQATVSDQAFYKQCWQQLVNTHPMLRARFITDYGDEPIVAIESQVEAVWQAVDIHTEQQLNALLEADKAQGFTISQAPLHRVYWIEQAQQIKMLLVHHHSILDGWSVSLLLAQFTALLNNKRLTQSSYDLLAQKRELSIVAPFWQAQLADFVHTKLPLDTLSVMQQADGEVGHYMSEFLQLDEPATNALKRLARTANVSINTVLQGAWALVLQRQQGLSRVCYGVTHAGRQPERGQLQQSIGLFIETLPLPIAYDGQAPLGDWLCGIQLQMGQVQSHAVNLGELKVIAGLASDSRLFDSLVVFENYPHETHPSHFVFDFAIEKTETPLTLVISEHQGLKIKFNYHSPSAQGGEQLLGLVAQLDTVLNQLSCAQLSQSLASINTVPAYQQTLLLEQWQGQSQSLPMANFLALFDSAVAQYPEQCAVYAPNQALTYQQLAQRSEQLACALIAQGLSGGDYVGVCYDAHSDLLVAIIAIMRAGAAYIPIEPNYPIQRKQYMLKQAQAMMLLSNEANVAWAHSIDVSAYQVDELVQQPLPRPEVWPHLSHQSPCYAIYTSGSTGQPKGVAVSHEALVNYISHCQREYNYPAGGKVPVTTSISFDATITSLLAPLASGAQVVLFDEQTQLMALAQGIQTGEFCLAKLTPAHLDLIYQEFGNDFKANIHTLVVGGEALPQATCQPWLANKVRIVNEYGPTEATVGCCTYVVPEGEQSADVAIGRAIQNTQLYVLGEDLALLPIGAQGELYIGGAGLAAGYINQPELTNERFVAHPFKANEILYKTGDRASFDYLGRLHYLGRTDEQVKVRGHRVELSDIEHNILNLAGVAHVAVVLHQSEGSANTRARIIAFVVPEPAITDWPSLQINLQTELAKTLPDFMRPDVWQHIEQLPLTANGKVNRKALLDCLAPANTEFLPPNTQTEKKLAAIWREQLHVQQVGQHCSFFELGGHSLKASQILARVQREFKVKVPLSAFMRMPTLSALAGAIDKAPKVSTSGIQVSSRRKRQ</sequence>
<dbReference type="InterPro" id="IPR001242">
    <property type="entry name" value="Condensation_dom"/>
</dbReference>
<evidence type="ECO:0000313" key="6">
    <source>
        <dbReference type="Proteomes" id="UP001152485"/>
    </source>
</evidence>
<keyword evidence="3" id="KW-0597">Phosphoprotein</keyword>
<dbReference type="Gene3D" id="3.30.559.30">
    <property type="entry name" value="Nonribosomal peptide synthetase, condensation domain"/>
    <property type="match status" value="4"/>
</dbReference>
<dbReference type="Gene3D" id="3.40.50.980">
    <property type="match status" value="6"/>
</dbReference>
<dbReference type="Pfam" id="PF00550">
    <property type="entry name" value="PP-binding"/>
    <property type="match status" value="3"/>
</dbReference>
<dbReference type="PANTHER" id="PTHR45527:SF1">
    <property type="entry name" value="FATTY ACID SYNTHASE"/>
    <property type="match status" value="1"/>
</dbReference>
<dbReference type="InterPro" id="IPR042099">
    <property type="entry name" value="ANL_N_sf"/>
</dbReference>
<dbReference type="RefSeq" id="WP_261591639.1">
    <property type="nucleotide sequence ID" value="NZ_CAMAPD010000002.1"/>
</dbReference>
<dbReference type="EMBL" id="CAMAPD010000002">
    <property type="protein sequence ID" value="CAH9051613.1"/>
    <property type="molecule type" value="Genomic_DNA"/>
</dbReference>
<dbReference type="Gene3D" id="3.40.50.12780">
    <property type="entry name" value="N-terminal domain of ligase-like"/>
    <property type="match status" value="1"/>
</dbReference>
<evidence type="ECO:0000256" key="3">
    <source>
        <dbReference type="ARBA" id="ARBA00022553"/>
    </source>
</evidence>
<dbReference type="Gene3D" id="1.10.1200.10">
    <property type="entry name" value="ACP-like"/>
    <property type="match status" value="3"/>
</dbReference>
<name>A0ABM9GDV2_9GAMM</name>
<dbReference type="NCBIfam" id="TIGR01733">
    <property type="entry name" value="AA-adenyl-dom"/>
    <property type="match status" value="3"/>
</dbReference>
<evidence type="ECO:0000313" key="5">
    <source>
        <dbReference type="EMBL" id="CAH9051613.1"/>
    </source>
</evidence>
<dbReference type="SUPFAM" id="SSF47336">
    <property type="entry name" value="ACP-like"/>
    <property type="match status" value="3"/>
</dbReference>
<dbReference type="Proteomes" id="UP001152485">
    <property type="component" value="Unassembled WGS sequence"/>
</dbReference>
<feature type="domain" description="Carrier" evidence="4">
    <location>
        <begin position="4074"/>
        <end position="4149"/>
    </location>
</feature>
<dbReference type="InterPro" id="IPR020806">
    <property type="entry name" value="PKS_PP-bd"/>
</dbReference>
<dbReference type="PROSITE" id="PS50075">
    <property type="entry name" value="CARRIER"/>
    <property type="match status" value="3"/>
</dbReference>
<dbReference type="PROSITE" id="PS00012">
    <property type="entry name" value="PHOSPHOPANTETHEINE"/>
    <property type="match status" value="1"/>
</dbReference>
<dbReference type="Pfam" id="PF13193">
    <property type="entry name" value="AMP-binding_C"/>
    <property type="match status" value="1"/>
</dbReference>
<dbReference type="Gene3D" id="3.30.300.30">
    <property type="match status" value="4"/>
</dbReference>
<keyword evidence="2" id="KW-0596">Phosphopantetheine</keyword>
<evidence type="ECO:0000256" key="1">
    <source>
        <dbReference type="ARBA" id="ARBA00001957"/>
    </source>
</evidence>
<dbReference type="SUPFAM" id="SSF52777">
    <property type="entry name" value="CoA-dependent acyltransferases"/>
    <property type="match status" value="8"/>
</dbReference>
<dbReference type="InterPro" id="IPR010071">
    <property type="entry name" value="AA_adenyl_dom"/>
</dbReference>
<feature type="domain" description="Carrier" evidence="4">
    <location>
        <begin position="1555"/>
        <end position="1630"/>
    </location>
</feature>
<dbReference type="InterPro" id="IPR000873">
    <property type="entry name" value="AMP-dep_synth/lig_dom"/>
</dbReference>
<comment type="caution">
    <text evidence="5">The sequence shown here is derived from an EMBL/GenBank/DDBJ whole genome shotgun (WGS) entry which is preliminary data.</text>
</comment>
<reference evidence="5 6" key="1">
    <citation type="submission" date="2022-07" db="EMBL/GenBank/DDBJ databases">
        <authorList>
            <person name="Criscuolo A."/>
        </authorList>
    </citation>
    <scope>NUCLEOTIDE SEQUENCE [LARGE SCALE GENOMIC DNA]</scope>
    <source>
        <strain evidence="6">CIP 111951</strain>
    </source>
</reference>
<proteinExistence type="predicted"/>
<dbReference type="Pfam" id="PF00501">
    <property type="entry name" value="AMP-binding"/>
    <property type="match status" value="4"/>
</dbReference>
<organism evidence="5 6">
    <name type="scientific">Pseudoalteromonas holothuriae</name>
    <dbReference type="NCBI Taxonomy" id="2963714"/>
    <lineage>
        <taxon>Bacteria</taxon>
        <taxon>Pseudomonadati</taxon>
        <taxon>Pseudomonadota</taxon>
        <taxon>Gammaproteobacteria</taxon>
        <taxon>Alteromonadales</taxon>
        <taxon>Pseudoalteromonadaceae</taxon>
        <taxon>Pseudoalteromonas</taxon>
    </lineage>
</organism>
<dbReference type="SMART" id="SM00823">
    <property type="entry name" value="PKS_PP"/>
    <property type="match status" value="3"/>
</dbReference>
<dbReference type="InterPro" id="IPR023213">
    <property type="entry name" value="CAT-like_dom_sf"/>
</dbReference>
<dbReference type="Gene3D" id="3.30.559.10">
    <property type="entry name" value="Chloramphenicol acetyltransferase-like domain"/>
    <property type="match status" value="4"/>
</dbReference>